<gene>
    <name evidence="1" type="ORF">METZ01_LOCUS341441</name>
</gene>
<reference evidence="1" key="1">
    <citation type="submission" date="2018-05" db="EMBL/GenBank/DDBJ databases">
        <authorList>
            <person name="Lanie J.A."/>
            <person name="Ng W.-L."/>
            <person name="Kazmierczak K.M."/>
            <person name="Andrzejewski T.M."/>
            <person name="Davidsen T.M."/>
            <person name="Wayne K.J."/>
            <person name="Tettelin H."/>
            <person name="Glass J.I."/>
            <person name="Rusch D."/>
            <person name="Podicherti R."/>
            <person name="Tsui H.-C.T."/>
            <person name="Winkler M.E."/>
        </authorList>
    </citation>
    <scope>NUCLEOTIDE SEQUENCE</scope>
</reference>
<organism evidence="1">
    <name type="scientific">marine metagenome</name>
    <dbReference type="NCBI Taxonomy" id="408172"/>
    <lineage>
        <taxon>unclassified sequences</taxon>
        <taxon>metagenomes</taxon>
        <taxon>ecological metagenomes</taxon>
    </lineage>
</organism>
<evidence type="ECO:0000313" key="1">
    <source>
        <dbReference type="EMBL" id="SVC88587.1"/>
    </source>
</evidence>
<name>A0A382QUF9_9ZZZZ</name>
<dbReference type="AlphaFoldDB" id="A0A382QUF9"/>
<proteinExistence type="predicted"/>
<accession>A0A382QUF9</accession>
<sequence length="240" mass="28677">MEEYKAQEQTKNIVSFYNLYPDTDMIRYAYCVKPENINIEDFYDKIVEYYSTTKGHQWKYKPANEHIEDYMENTNCIPIAVYPILKKNNHLDELPEIVEHTDEWVEYGVVPLVKTLMNYPGVEIIKSCHGHYNPKDPTWTTDWICYAFVVFKVDELKTLNIISNQLRKTLKLMLQYFQLDDREDWSVKHWYENNGILLSYVGDTKGDTLFEIAFRYEAKGQEKIFQLIEHLGKHLNYENL</sequence>
<protein>
    <submittedName>
        <fullName evidence="1">Uncharacterized protein</fullName>
    </submittedName>
</protein>
<dbReference type="EMBL" id="UINC01116683">
    <property type="protein sequence ID" value="SVC88587.1"/>
    <property type="molecule type" value="Genomic_DNA"/>
</dbReference>